<dbReference type="SUPFAM" id="SSF161111">
    <property type="entry name" value="Cation efflux protein transmembrane domain-like"/>
    <property type="match status" value="1"/>
</dbReference>
<keyword evidence="6 9" id="KW-1133">Transmembrane helix</keyword>
<dbReference type="InterPro" id="IPR036837">
    <property type="entry name" value="Cation_efflux_CTD_sf"/>
</dbReference>
<evidence type="ECO:0000256" key="7">
    <source>
        <dbReference type="ARBA" id="ARBA00023065"/>
    </source>
</evidence>
<protein>
    <submittedName>
        <fullName evidence="12">Uncharacterized protein</fullName>
    </submittedName>
</protein>
<dbReference type="InterPro" id="IPR002524">
    <property type="entry name" value="Cation_efflux"/>
</dbReference>
<name>A0AAV0DWI9_9ASTE</name>
<dbReference type="InterPro" id="IPR058533">
    <property type="entry name" value="Cation_efflux_TM"/>
</dbReference>
<sequence>MEQHLEDSESRALRQHEAEMVDVIPMQQKFSCSTICPFSQQEHKVADSRNRSKSTTKLCGLIIFYAAAMVVEIAGGIKANSLAVLTDAGHLLIDIAGICISLLTVWVSGWEVTSEYSYGFHRLEVLGALVSIQLIWAISGTLIYQAVEKFLHKNVEVNGIIMFETAAFGFIINLVLVLWLGHDHSHSHHHHHHHHHHHSDTLEEQNHELEELFPESSMVVMPSPSCRQKETSNINVEGAYLHAIVDLIQSAGVMISGAVMWWKPKWFLVDPICTLVFSVVALKATGPMLREIFTILMERTPKDVDITLVKNGLEGIRGVHDVHDLHVWSITVGRSVCSCHVVVEPEVNPIELIHRVREFLQRTFDIRHTNIEIEPFS</sequence>
<dbReference type="GO" id="GO:0005385">
    <property type="term" value="F:zinc ion transmembrane transporter activity"/>
    <property type="evidence" value="ECO:0007669"/>
    <property type="project" value="TreeGrafter"/>
</dbReference>
<comment type="subcellular location">
    <subcellularLocation>
        <location evidence="1">Membrane</location>
        <topology evidence="1">Multi-pass membrane protein</topology>
    </subcellularLocation>
</comment>
<gene>
    <name evidence="12" type="ORF">CEPIT_LOCUS18652</name>
</gene>
<evidence type="ECO:0000256" key="3">
    <source>
        <dbReference type="ARBA" id="ARBA00022448"/>
    </source>
</evidence>
<dbReference type="GO" id="GO:0005886">
    <property type="term" value="C:plasma membrane"/>
    <property type="evidence" value="ECO:0007669"/>
    <property type="project" value="TreeGrafter"/>
</dbReference>
<feature type="domain" description="Cation efflux protein cytoplasmic" evidence="11">
    <location>
        <begin position="301"/>
        <end position="375"/>
    </location>
</feature>
<dbReference type="Gene3D" id="1.20.1510.10">
    <property type="entry name" value="Cation efflux protein transmembrane domain"/>
    <property type="match status" value="1"/>
</dbReference>
<keyword evidence="7" id="KW-0406">Ion transport</keyword>
<dbReference type="NCBIfam" id="TIGR01297">
    <property type="entry name" value="CDF"/>
    <property type="match status" value="1"/>
</dbReference>
<dbReference type="PANTHER" id="PTHR11562:SF54">
    <property type="entry name" value="METAL TOLERANCE PROTEIN B"/>
    <property type="match status" value="1"/>
</dbReference>
<reference evidence="12" key="1">
    <citation type="submission" date="2022-07" db="EMBL/GenBank/DDBJ databases">
        <authorList>
            <person name="Macas J."/>
            <person name="Novak P."/>
            <person name="Neumann P."/>
        </authorList>
    </citation>
    <scope>NUCLEOTIDE SEQUENCE</scope>
</reference>
<proteinExistence type="inferred from homology"/>
<keyword evidence="3" id="KW-0813">Transport</keyword>
<feature type="transmembrane region" description="Helical" evidence="9">
    <location>
        <begin position="159"/>
        <end position="180"/>
    </location>
</feature>
<feature type="transmembrane region" description="Helical" evidence="9">
    <location>
        <begin position="125"/>
        <end position="147"/>
    </location>
</feature>
<dbReference type="EMBL" id="CAMAPF010000150">
    <property type="protein sequence ID" value="CAH9109273.1"/>
    <property type="molecule type" value="Genomic_DNA"/>
</dbReference>
<evidence type="ECO:0000256" key="6">
    <source>
        <dbReference type="ARBA" id="ARBA00022989"/>
    </source>
</evidence>
<dbReference type="AlphaFoldDB" id="A0AAV0DWI9"/>
<keyword evidence="13" id="KW-1185">Reference proteome</keyword>
<comment type="similarity">
    <text evidence="2">Belongs to the cation diffusion facilitator (CDF) transporter (TC 2.A.4) family. SLC30A subfamily.</text>
</comment>
<evidence type="ECO:0000313" key="13">
    <source>
        <dbReference type="Proteomes" id="UP001152523"/>
    </source>
</evidence>
<evidence type="ECO:0000313" key="12">
    <source>
        <dbReference type="EMBL" id="CAH9109273.1"/>
    </source>
</evidence>
<dbReference type="InterPro" id="IPR027469">
    <property type="entry name" value="Cation_efflux_TMD_sf"/>
</dbReference>
<dbReference type="InterPro" id="IPR027470">
    <property type="entry name" value="Cation_efflux_CTD"/>
</dbReference>
<feature type="transmembrane region" description="Helical" evidence="9">
    <location>
        <begin position="268"/>
        <end position="289"/>
    </location>
</feature>
<dbReference type="InterPro" id="IPR050681">
    <property type="entry name" value="CDF/SLC30A"/>
</dbReference>
<feature type="transmembrane region" description="Helical" evidence="9">
    <location>
        <begin position="239"/>
        <end position="262"/>
    </location>
</feature>
<evidence type="ECO:0000256" key="1">
    <source>
        <dbReference type="ARBA" id="ARBA00004141"/>
    </source>
</evidence>
<keyword evidence="4 9" id="KW-0812">Transmembrane</keyword>
<dbReference type="GO" id="GO:0005773">
    <property type="term" value="C:vacuole"/>
    <property type="evidence" value="ECO:0007669"/>
    <property type="project" value="TreeGrafter"/>
</dbReference>
<evidence type="ECO:0000256" key="4">
    <source>
        <dbReference type="ARBA" id="ARBA00022692"/>
    </source>
</evidence>
<keyword evidence="5" id="KW-0864">Zinc transport</keyword>
<feature type="domain" description="Cation efflux protein transmembrane" evidence="10">
    <location>
        <begin position="62"/>
        <end position="297"/>
    </location>
</feature>
<dbReference type="PANTHER" id="PTHR11562">
    <property type="entry name" value="CATION EFFLUX PROTEIN/ ZINC TRANSPORTER"/>
    <property type="match status" value="1"/>
</dbReference>
<dbReference type="Pfam" id="PF01545">
    <property type="entry name" value="Cation_efflux"/>
    <property type="match status" value="1"/>
</dbReference>
<keyword evidence="8 9" id="KW-0472">Membrane</keyword>
<dbReference type="SUPFAM" id="SSF160240">
    <property type="entry name" value="Cation efflux protein cytoplasmic domain-like"/>
    <property type="match status" value="1"/>
</dbReference>
<evidence type="ECO:0000256" key="5">
    <source>
        <dbReference type="ARBA" id="ARBA00022906"/>
    </source>
</evidence>
<organism evidence="12 13">
    <name type="scientific">Cuscuta epithymum</name>
    <dbReference type="NCBI Taxonomy" id="186058"/>
    <lineage>
        <taxon>Eukaryota</taxon>
        <taxon>Viridiplantae</taxon>
        <taxon>Streptophyta</taxon>
        <taxon>Embryophyta</taxon>
        <taxon>Tracheophyta</taxon>
        <taxon>Spermatophyta</taxon>
        <taxon>Magnoliopsida</taxon>
        <taxon>eudicotyledons</taxon>
        <taxon>Gunneridae</taxon>
        <taxon>Pentapetalae</taxon>
        <taxon>asterids</taxon>
        <taxon>lamiids</taxon>
        <taxon>Solanales</taxon>
        <taxon>Convolvulaceae</taxon>
        <taxon>Cuscuteae</taxon>
        <taxon>Cuscuta</taxon>
        <taxon>Cuscuta subgen. Cuscuta</taxon>
    </lineage>
</organism>
<dbReference type="Proteomes" id="UP001152523">
    <property type="component" value="Unassembled WGS sequence"/>
</dbReference>
<keyword evidence="5" id="KW-0862">Zinc</keyword>
<comment type="caution">
    <text evidence="12">The sequence shown here is derived from an EMBL/GenBank/DDBJ whole genome shotgun (WGS) entry which is preliminary data.</text>
</comment>
<evidence type="ECO:0000259" key="10">
    <source>
        <dbReference type="Pfam" id="PF01545"/>
    </source>
</evidence>
<feature type="transmembrane region" description="Helical" evidence="9">
    <location>
        <begin position="89"/>
        <end position="113"/>
    </location>
</feature>
<feature type="transmembrane region" description="Helical" evidence="9">
    <location>
        <begin position="58"/>
        <end position="77"/>
    </location>
</feature>
<evidence type="ECO:0000256" key="2">
    <source>
        <dbReference type="ARBA" id="ARBA00008873"/>
    </source>
</evidence>
<evidence type="ECO:0000256" key="9">
    <source>
        <dbReference type="SAM" id="Phobius"/>
    </source>
</evidence>
<evidence type="ECO:0000259" key="11">
    <source>
        <dbReference type="Pfam" id="PF16916"/>
    </source>
</evidence>
<accession>A0AAV0DWI9</accession>
<evidence type="ECO:0000256" key="8">
    <source>
        <dbReference type="ARBA" id="ARBA00023136"/>
    </source>
</evidence>
<dbReference type="Pfam" id="PF16916">
    <property type="entry name" value="ZT_dimer"/>
    <property type="match status" value="1"/>
</dbReference>